<dbReference type="RefSeq" id="XP_001793014.1">
    <property type="nucleotide sequence ID" value="XM_001792962.1"/>
</dbReference>
<dbReference type="VEuPathDB" id="FungiDB:JI435_024080"/>
<dbReference type="KEGG" id="pno:SNOG_02408"/>
<dbReference type="CDD" id="cd12148">
    <property type="entry name" value="fungal_TF_MHR"/>
    <property type="match status" value="1"/>
</dbReference>
<organism evidence="3 4">
    <name type="scientific">Phaeosphaeria nodorum (strain SN15 / ATCC MYA-4574 / FGSC 10173)</name>
    <name type="common">Glume blotch fungus</name>
    <name type="synonym">Parastagonospora nodorum</name>
    <dbReference type="NCBI Taxonomy" id="321614"/>
    <lineage>
        <taxon>Eukaryota</taxon>
        <taxon>Fungi</taxon>
        <taxon>Dikarya</taxon>
        <taxon>Ascomycota</taxon>
        <taxon>Pezizomycotina</taxon>
        <taxon>Dothideomycetes</taxon>
        <taxon>Pleosporomycetidae</taxon>
        <taxon>Pleosporales</taxon>
        <taxon>Pleosporineae</taxon>
        <taxon>Phaeosphaeriaceae</taxon>
        <taxon>Parastagonospora</taxon>
    </lineage>
</organism>
<dbReference type="GO" id="GO:0005634">
    <property type="term" value="C:nucleus"/>
    <property type="evidence" value="ECO:0000318"/>
    <property type="project" value="GO_Central"/>
</dbReference>
<reference evidence="4" key="1">
    <citation type="journal article" date="2007" name="Plant Cell">
        <title>Dothideomycete-plant interactions illuminated by genome sequencing and EST analysis of the wheat pathogen Stagonospora nodorum.</title>
        <authorList>
            <person name="Hane J.K."/>
            <person name="Lowe R.G."/>
            <person name="Solomon P.S."/>
            <person name="Tan K.C."/>
            <person name="Schoch C.L."/>
            <person name="Spatafora J.W."/>
            <person name="Crous P.W."/>
            <person name="Kodira C."/>
            <person name="Birren B.W."/>
            <person name="Galagan J.E."/>
            <person name="Torriani S.F."/>
            <person name="McDonald B.A."/>
            <person name="Oliver R.P."/>
        </authorList>
    </citation>
    <scope>NUCLEOTIDE SEQUENCE [LARGE SCALE GENOMIC DNA]</scope>
    <source>
        <strain evidence="4">SN15 / ATCC MYA-4574 / FGSC 10173</strain>
    </source>
</reference>
<evidence type="ECO:0000313" key="3">
    <source>
        <dbReference type="EMBL" id="EAT90620.1"/>
    </source>
</evidence>
<dbReference type="HOGENOM" id="CLU_017443_2_1_1"/>
<name>Q0V0Q6_PHANO</name>
<dbReference type="InterPro" id="IPR050987">
    <property type="entry name" value="AtrR-like"/>
</dbReference>
<evidence type="ECO:0008006" key="5">
    <source>
        <dbReference type="Google" id="ProtNLM"/>
    </source>
</evidence>
<proteinExistence type="predicted"/>
<dbReference type="PANTHER" id="PTHR46910:SF9">
    <property type="entry name" value="MISCELLANEOUS ZN(II)2CYS6 TRANSCRIPTION FACTOR (EUROFUNG)"/>
    <property type="match status" value="1"/>
</dbReference>
<dbReference type="GeneID" id="5969864"/>
<keyword evidence="1" id="KW-0539">Nucleus</keyword>
<dbReference type="GO" id="GO:0045944">
    <property type="term" value="P:positive regulation of transcription by RNA polymerase II"/>
    <property type="evidence" value="ECO:0000318"/>
    <property type="project" value="GO_Central"/>
</dbReference>
<dbReference type="EMBL" id="CH445327">
    <property type="protein sequence ID" value="EAT90620.1"/>
    <property type="molecule type" value="Genomic_DNA"/>
</dbReference>
<sequence>MSETNGTPNRRRARDEDNNNNNNVEDSEGRTRKRRAFLQTMGQQLREFGVEGTSPQDLNRNTFGASPGTRAQPGFRSTNTAANQTMVGNVQTPESDAAPGEDDQLPAGAAKSASKWLWTINEVLPPSVAGNASSLSFEDLLDMSQSYFDLWHPAFPFINAPSLIDYIRRITQTGLQLPSSSPSDSFYNIILRSVMSISVADRRQMQASRKVLPSALIFHSFNDAITSIQLVLTEESSILSLQALMSTSNNFSSGQRERITYICIRLGTPLGIRSDEMDVCFPHDERHNAREDQGVQEAHPNGLVPERDDRLNLLEFLARHASIRGAIMENRNKSALKDDYNEADKTLEVEAEHNRWWNTVDEYLSDDEGAQSITKAHQVTLIVLRFESVLALHRSVLATSKKNSAYNAALQRCISASRSIINTLHKALRGFGAFDGSPGQNGYESTPLVWPSFTWAVWMSVFIVVFAASEGQFARDTALRLADRSVQILQHLALRGTSWPEACITAVQNLTARLREGSTWSSTVAPAPAPERRDTTSTSSVHMQNRSASRSRGNFPGLSGHITPRNTMMPPGPPQISPSVPAPTSQDMTNSDAYSLLNPFAPLQAPGMGNAASAYLSGAGTFLGIAQQSSDNPMPNDDIVHLFNGEDMGFWSGGNLGYGGNFAFQD</sequence>
<dbReference type="GO" id="GO:0043565">
    <property type="term" value="F:sequence-specific DNA binding"/>
    <property type="evidence" value="ECO:0000318"/>
    <property type="project" value="GO_Central"/>
</dbReference>
<feature type="compositionally biased region" description="Polar residues" evidence="2">
    <location>
        <begin position="536"/>
        <end position="552"/>
    </location>
</feature>
<feature type="region of interest" description="Disordered" evidence="2">
    <location>
        <begin position="1"/>
        <end position="76"/>
    </location>
</feature>
<feature type="compositionally biased region" description="Polar residues" evidence="2">
    <location>
        <begin position="53"/>
        <end position="64"/>
    </location>
</feature>
<dbReference type="GO" id="GO:0000981">
    <property type="term" value="F:DNA-binding transcription factor activity, RNA polymerase II-specific"/>
    <property type="evidence" value="ECO:0000318"/>
    <property type="project" value="GO_Central"/>
</dbReference>
<dbReference type="Proteomes" id="UP000001055">
    <property type="component" value="Unassembled WGS sequence"/>
</dbReference>
<protein>
    <recommendedName>
        <fullName evidence="5">Transcription factor domain-containing protein</fullName>
    </recommendedName>
</protein>
<evidence type="ECO:0000313" key="4">
    <source>
        <dbReference type="Proteomes" id="UP000001055"/>
    </source>
</evidence>
<evidence type="ECO:0000256" key="1">
    <source>
        <dbReference type="ARBA" id="ARBA00023242"/>
    </source>
</evidence>
<dbReference type="eggNOG" id="ENOG502SJ0Y">
    <property type="taxonomic scope" value="Eukaryota"/>
</dbReference>
<dbReference type="PANTHER" id="PTHR46910">
    <property type="entry name" value="TRANSCRIPTION FACTOR PDR1"/>
    <property type="match status" value="1"/>
</dbReference>
<accession>Q0V0Q6</accession>
<dbReference type="OMA" id="WAVWMST"/>
<gene>
    <name evidence="3" type="ORF">SNOG_02408</name>
</gene>
<evidence type="ECO:0000256" key="2">
    <source>
        <dbReference type="SAM" id="MobiDB-lite"/>
    </source>
</evidence>
<dbReference type="InParanoid" id="Q0V0Q6"/>
<dbReference type="AlphaFoldDB" id="Q0V0Q6"/>
<feature type="region of interest" description="Disordered" evidence="2">
    <location>
        <begin position="518"/>
        <end position="556"/>
    </location>
</feature>